<evidence type="ECO:0000256" key="5">
    <source>
        <dbReference type="ARBA" id="ARBA00023004"/>
    </source>
</evidence>
<evidence type="ECO:0000256" key="4">
    <source>
        <dbReference type="ARBA" id="ARBA00022982"/>
    </source>
</evidence>
<dbReference type="SMART" id="SM00089">
    <property type="entry name" value="PKD"/>
    <property type="match status" value="1"/>
</dbReference>
<keyword evidence="10" id="KW-1185">Reference proteome</keyword>
<dbReference type="SUPFAM" id="SSF52317">
    <property type="entry name" value="Class I glutamine amidotransferase-like"/>
    <property type="match status" value="1"/>
</dbReference>
<dbReference type="SUPFAM" id="SSF49299">
    <property type="entry name" value="PKD domain"/>
    <property type="match status" value="1"/>
</dbReference>
<dbReference type="AlphaFoldDB" id="A0A953HW80"/>
<keyword evidence="3 6" id="KW-0479">Metal-binding</keyword>
<dbReference type="InterPro" id="IPR013783">
    <property type="entry name" value="Ig-like_fold"/>
</dbReference>
<dbReference type="InterPro" id="IPR011042">
    <property type="entry name" value="6-blade_b-propeller_TolB-like"/>
</dbReference>
<dbReference type="GO" id="GO:0009055">
    <property type="term" value="F:electron transfer activity"/>
    <property type="evidence" value="ECO:0007669"/>
    <property type="project" value="InterPro"/>
</dbReference>
<evidence type="ECO:0000256" key="2">
    <source>
        <dbReference type="ARBA" id="ARBA00022617"/>
    </source>
</evidence>
<dbReference type="PRINTS" id="PR00606">
    <property type="entry name" value="CYTCHROMECID"/>
</dbReference>
<comment type="PTM">
    <text evidence="6">Binds 1 heme c group covalently per subunit.</text>
</comment>
<feature type="domain" description="Cytochrome c" evidence="8">
    <location>
        <begin position="873"/>
        <end position="958"/>
    </location>
</feature>
<dbReference type="PROSITE" id="PS51007">
    <property type="entry name" value="CYTC"/>
    <property type="match status" value="1"/>
</dbReference>
<evidence type="ECO:0000256" key="6">
    <source>
        <dbReference type="PIRSR" id="PIRSR602324-1"/>
    </source>
</evidence>
<feature type="binding site" description="covalent" evidence="6">
    <location>
        <position position="891"/>
    </location>
    <ligand>
        <name>heme c</name>
        <dbReference type="ChEBI" id="CHEBI:61717"/>
    </ligand>
</feature>
<sequence>MHTKFFAYGCVLFILSILAGCGPKTKPGTPKILVFSKTAGFRHGNIEDATKAIVELGERKGFEVEASEDASLFTDENLKQYAAILFMSTTGDILNTNQEIAMERYIQAGGGFVGIHAAADTEYDWKWYGRLVGAYFKSHPRQQEADLVIHPDARFPLLDSFPNPWNRKDEWYNFRAVPDHVNVLVSIDESSYEGGENGDDHPMVWYHEYDGGRAFYMEPGHTSESFEEPLYLDLLYAGIEYAMGDNHVLDYSKATSLFQPDENRFSKIQLASALDEPTEMTILPDHSVLIAERKGGLMYYDPQTDETTQVGKFDVYHHTDVEGVNVEMGFMGIKADPDYENNHWVYVFYSPMDASVDRLSRFKFEDGNWDMSSEQIILDVETDRDICCHTAGSIAFDRDGNLFLSTGDNTTPFDEKDPETGKKFPINLHGYAPLDDRPGFYNYDGRRAPGNTNDLRGKILRIKVQEDGSYTIPEGNLFDPENDLARPEIYVMGNRNPYRISVDQKTGYLYWGEVGPDARNDSLDTRGPRGYDEVNQAREAGNFGWPYFVGDNYAYWEYDYDTGESLFQYDPEKPVNTSRHNTGMKELPPAQPAFIYYPYGVSKDFPILKSGGRNAMAGPVYYRDLFPKENQLSEYFDGKLFIYDWIRNWVMLVTMDDEGDLLRIDPFMAGTRFYNLIDMELGPDGTLYFLEYGTGWFTMNENSGLYRLAYNPGNRPPAAELKAESLAGPVPFELRLDAGGSSDPDEDALSYSWYLNDELLTTTEEAEFTHTIEKPGAYAVHVVVDDGNDGVARSGLVTVVAGNSRPVVDIEIDGNHQFYFDDEPIRYTVHVDDAEDGSLEKGELESSRLTFKTDYLESFDEAATTLGHQETIDPALEVESIIASNDCASCHKKEGKSVGPSYVDVSMKYKDDPNAEAYLIGKIKEGGSGVWGEVAMSAHPDINDDDVKKIVSWIRSLSEDQQEKVSHDRSGKLIPRKEFKLTEDGVLLLHAAYTDAGGPETKPLTGQKTIYLTRPVLHPYQASDIKGASTGSHDGTEFLLVNESIAQAELGSVDFTGIKSIDIVIAPAGEAEGTAEISLRHGSATGDLIASGTSPANAPVMTPSIVQMEVGPEFREIQDNIWLVVKRANNAPAMAIIKLILKP</sequence>
<evidence type="ECO:0000256" key="3">
    <source>
        <dbReference type="ARBA" id="ARBA00022723"/>
    </source>
</evidence>
<dbReference type="Pfam" id="PF00034">
    <property type="entry name" value="Cytochrom_C"/>
    <property type="match status" value="1"/>
</dbReference>
<dbReference type="CDD" id="cd00146">
    <property type="entry name" value="PKD"/>
    <property type="match status" value="1"/>
</dbReference>
<comment type="caution">
    <text evidence="9">The sequence shown here is derived from an EMBL/GenBank/DDBJ whole genome shotgun (WGS) entry which is preliminary data.</text>
</comment>
<evidence type="ECO:0000313" key="10">
    <source>
        <dbReference type="Proteomes" id="UP000753961"/>
    </source>
</evidence>
<reference evidence="9" key="1">
    <citation type="submission" date="2021-06" db="EMBL/GenBank/DDBJ databases">
        <title>44 bacteria genomes isolated from Dapeng, Shenzhen.</title>
        <authorList>
            <person name="Zheng W."/>
            <person name="Yu S."/>
            <person name="Huang Y."/>
        </authorList>
    </citation>
    <scope>NUCLEOTIDE SEQUENCE</scope>
    <source>
        <strain evidence="9">DP5N28-2</strain>
    </source>
</reference>
<dbReference type="InterPro" id="IPR029010">
    <property type="entry name" value="ThuA-like"/>
</dbReference>
<dbReference type="Pfam" id="PF18911">
    <property type="entry name" value="PKD_4"/>
    <property type="match status" value="1"/>
</dbReference>
<dbReference type="PANTHER" id="PTHR40469:SF2">
    <property type="entry name" value="GALACTOSE-BINDING DOMAIN-LIKE SUPERFAMILY PROTEIN"/>
    <property type="match status" value="1"/>
</dbReference>
<gene>
    <name evidence="9" type="ORF">KUV50_15865</name>
</gene>
<dbReference type="RefSeq" id="WP_222581166.1">
    <property type="nucleotide sequence ID" value="NZ_JAHVHU010000016.1"/>
</dbReference>
<dbReference type="InterPro" id="IPR011041">
    <property type="entry name" value="Quinoprot_gluc/sorb_DH_b-prop"/>
</dbReference>
<feature type="domain" description="PKD" evidence="7">
    <location>
        <begin position="717"/>
        <end position="799"/>
    </location>
</feature>
<dbReference type="Gene3D" id="3.40.50.880">
    <property type="match status" value="1"/>
</dbReference>
<dbReference type="Pfam" id="PF07995">
    <property type="entry name" value="GSDH"/>
    <property type="match status" value="2"/>
</dbReference>
<dbReference type="PANTHER" id="PTHR40469">
    <property type="entry name" value="SECRETED GLYCOSYL HYDROLASE"/>
    <property type="match status" value="1"/>
</dbReference>
<keyword evidence="4" id="KW-0249">Electron transport</keyword>
<proteinExistence type="predicted"/>
<organism evidence="9 10">
    <name type="scientific">Membranihabitans marinus</name>
    <dbReference type="NCBI Taxonomy" id="1227546"/>
    <lineage>
        <taxon>Bacteria</taxon>
        <taxon>Pseudomonadati</taxon>
        <taxon>Bacteroidota</taxon>
        <taxon>Saprospiria</taxon>
        <taxon>Saprospirales</taxon>
        <taxon>Saprospiraceae</taxon>
        <taxon>Membranihabitans</taxon>
    </lineage>
</organism>
<keyword evidence="1" id="KW-0813">Transport</keyword>
<dbReference type="Pfam" id="PF06283">
    <property type="entry name" value="ThuA"/>
    <property type="match status" value="1"/>
</dbReference>
<dbReference type="PROSITE" id="PS50093">
    <property type="entry name" value="PKD"/>
    <property type="match status" value="1"/>
</dbReference>
<dbReference type="InterPro" id="IPR002324">
    <property type="entry name" value="Cyt_c_ID"/>
</dbReference>
<dbReference type="InterPro" id="IPR000601">
    <property type="entry name" value="PKD_dom"/>
</dbReference>
<name>A0A953HW80_9BACT</name>
<dbReference type="PROSITE" id="PS51257">
    <property type="entry name" value="PROKAR_LIPOPROTEIN"/>
    <property type="match status" value="1"/>
</dbReference>
<evidence type="ECO:0000259" key="7">
    <source>
        <dbReference type="PROSITE" id="PS50093"/>
    </source>
</evidence>
<dbReference type="GO" id="GO:0005506">
    <property type="term" value="F:iron ion binding"/>
    <property type="evidence" value="ECO:0007669"/>
    <property type="project" value="InterPro"/>
</dbReference>
<evidence type="ECO:0000256" key="1">
    <source>
        <dbReference type="ARBA" id="ARBA00022448"/>
    </source>
</evidence>
<evidence type="ECO:0000313" key="9">
    <source>
        <dbReference type="EMBL" id="MBY5959630.1"/>
    </source>
</evidence>
<dbReference type="InterPro" id="IPR009056">
    <property type="entry name" value="Cyt_c-like_dom"/>
</dbReference>
<feature type="binding site" description="covalent" evidence="6">
    <location>
        <position position="887"/>
    </location>
    <ligand>
        <name>heme c</name>
        <dbReference type="ChEBI" id="CHEBI:61717"/>
    </ligand>
</feature>
<dbReference type="InterPro" id="IPR029062">
    <property type="entry name" value="Class_I_gatase-like"/>
</dbReference>
<dbReference type="GO" id="GO:0020037">
    <property type="term" value="F:heme binding"/>
    <property type="evidence" value="ECO:0007669"/>
    <property type="project" value="InterPro"/>
</dbReference>
<dbReference type="InterPro" id="IPR022409">
    <property type="entry name" value="PKD/Chitinase_dom"/>
</dbReference>
<dbReference type="Gene3D" id="1.10.760.10">
    <property type="entry name" value="Cytochrome c-like domain"/>
    <property type="match status" value="1"/>
</dbReference>
<keyword evidence="2 6" id="KW-0349">Heme</keyword>
<dbReference type="Proteomes" id="UP000753961">
    <property type="component" value="Unassembled WGS sequence"/>
</dbReference>
<dbReference type="SUPFAM" id="SSF46626">
    <property type="entry name" value="Cytochrome c"/>
    <property type="match status" value="1"/>
</dbReference>
<dbReference type="InterPro" id="IPR036909">
    <property type="entry name" value="Cyt_c-like_dom_sf"/>
</dbReference>
<keyword evidence="5 6" id="KW-0408">Iron</keyword>
<dbReference type="InterPro" id="IPR035986">
    <property type="entry name" value="PKD_dom_sf"/>
</dbReference>
<evidence type="ECO:0000259" key="8">
    <source>
        <dbReference type="PROSITE" id="PS51007"/>
    </source>
</evidence>
<dbReference type="Gene3D" id="2.120.10.30">
    <property type="entry name" value="TolB, C-terminal domain"/>
    <property type="match status" value="1"/>
</dbReference>
<feature type="binding site" description="covalent" evidence="6">
    <location>
        <position position="936"/>
    </location>
    <ligand>
        <name>heme c</name>
        <dbReference type="ChEBI" id="CHEBI:61717"/>
    </ligand>
</feature>
<accession>A0A953HW80</accession>
<dbReference type="InterPro" id="IPR012938">
    <property type="entry name" value="Glc/Sorbosone_DH"/>
</dbReference>
<dbReference type="SUPFAM" id="SSF50952">
    <property type="entry name" value="Soluble quinoprotein glucose dehydrogenase"/>
    <property type="match status" value="1"/>
</dbReference>
<protein>
    <submittedName>
        <fullName evidence="9">ThuA domain-containing protein</fullName>
    </submittedName>
</protein>
<dbReference type="Gene3D" id="2.60.40.10">
    <property type="entry name" value="Immunoglobulins"/>
    <property type="match status" value="1"/>
</dbReference>
<dbReference type="EMBL" id="JAHVHU010000016">
    <property type="protein sequence ID" value="MBY5959630.1"/>
    <property type="molecule type" value="Genomic_DNA"/>
</dbReference>